<sequence>MHNTDCNGTGAAAGDAGNGPAGGREHPPGKAMYEDVPNEKRWRGFAKREVVTLVLQCMAELGYHNSVKALEEESGFLLEDPSVAVLHEAVLQGNWTDVYVHLKALPLRPQVRKACWFLAMEQKYFETLTSANEEEAIRCLREDLQPAVFDTSTSRRLQACSALLMHADPAGMLENLSVLSDTLRSNLWMRLKHLLPPTLSPPSSRLAVLLAYALQHQTLMCLFHNTNTPLESYSLLQDHHCHHYDPFSLSLPLARPQRPAPAGASAESQLGMQMDGEAATLEHSLMHHPSAAQAEGCHSQLSQEPRSRHGVSRQGEETLPNEGFTAGHLDASQQDAGADRSEVVSSSGARGYGQDGCDAAAFPGTAPWRTAAEGNISGRCLGSEASEFTPGPICGRNSLPVHLEQSLETHTDEVWVVVASPVTGRFFASGSKDRSVAVWSVQGKDPRRSCRLKPHSPGEGGGRGTRRAQPTLQQEGAGMEEATYRRPCARSRTSRRRASDSRVLPPYSSSETEDQNSRERNGGRRDETRPVIGSSMREAAVGSCFAQDDAETETACVMLWQAYAHEDAVAYIAWSPDETLLASGGQDGSVCVWDREQGRAPLARINAHAQAVTAVGWLRDGSSFVSGGNDKTVAICSLVHGDGASGERGWRITCDFTWDLRCRVQDLVVLRDGFTVVCVTQDKHLRLLDTKTRVEVLSFPFTEVIYSVCASALSNQILINFADARPVIRLWDIDEHRSVQRYRGHKQGCYVIRSTFGGVNEAFVVSGSEDSQVYIWHRFYGSLLYVLSGHASTVNAVAWPHLNGGLWMISASDDHVILFWHVRRQNRPLRVTGAESFVITGVNGGNRDERPCLQSSSTPDDGRPSIDRANRGSRNVAGASVAPGITERGGGVVVEGLLSSDRIEYPVVVSFPLCVVLLWASLGVLSLFGFCFLPRVRTRAAVEQLLCAFSHPLNSSDPSVVNMKVSLIATGLLPLLFQPTISEFALAAVESPVQEQVELAEPTTEEVHEEGLGEAVEDGDLSVEQLVPRRSSAGSKSASLRGSKKNGLIAGIAGAAMLSALVMAGIFGLSRLSKRQVPEEVRDIVDSVVSQEGEKSAPAPASSEASEAQAPASQTAAQTKPLSKKQVGILVRYGKQMLGVSGALTIAALGYYLANGGAAELGNLLNEYAAYLGLSNGTVFGPEPAPPVSPALKYSNESIGFPQGN</sequence>
<dbReference type="InterPro" id="IPR015943">
    <property type="entry name" value="WD40/YVTN_repeat-like_dom_sf"/>
</dbReference>
<feature type="transmembrane region" description="Helical" evidence="5">
    <location>
        <begin position="1048"/>
        <end position="1069"/>
    </location>
</feature>
<feature type="compositionally biased region" description="Low complexity" evidence="4">
    <location>
        <begin position="1096"/>
        <end position="1119"/>
    </location>
</feature>
<dbReference type="PANTHER" id="PTHR22838">
    <property type="entry name" value="WD REPEAT PROTEIN 26-RELATED"/>
    <property type="match status" value="1"/>
</dbReference>
<evidence type="ECO:0000313" key="7">
    <source>
        <dbReference type="Proteomes" id="UP000007494"/>
    </source>
</evidence>
<accession>F0VJH6</accession>
<dbReference type="RefSeq" id="XP_003883919.1">
    <property type="nucleotide sequence ID" value="XM_003883870.1"/>
</dbReference>
<dbReference type="Gene3D" id="2.130.10.10">
    <property type="entry name" value="YVTN repeat-like/Quinoprotein amine dehydrogenase"/>
    <property type="match status" value="3"/>
</dbReference>
<reference evidence="7" key="1">
    <citation type="journal article" date="2012" name="PLoS Pathog.">
        <title>Comparative genomics of the apicomplexan parasites Toxoplasma gondii and Neospora caninum: Coccidia differing in host range and transmission strategy.</title>
        <authorList>
            <person name="Reid A.J."/>
            <person name="Vermont S.J."/>
            <person name="Cotton J.A."/>
            <person name="Harris D."/>
            <person name="Hill-Cawthorne G.A."/>
            <person name="Konen-Waisman S."/>
            <person name="Latham S.M."/>
            <person name="Mourier T."/>
            <person name="Norton R."/>
            <person name="Quail M.A."/>
            <person name="Sanders M."/>
            <person name="Shanmugam D."/>
            <person name="Sohal A."/>
            <person name="Wasmuth J.D."/>
            <person name="Brunk B."/>
            <person name="Grigg M.E."/>
            <person name="Howard J.C."/>
            <person name="Parkinson J."/>
            <person name="Roos D.S."/>
            <person name="Trees A.J."/>
            <person name="Berriman M."/>
            <person name="Pain A."/>
            <person name="Wastling J.M."/>
        </authorList>
    </citation>
    <scope>NUCLEOTIDE SEQUENCE [LARGE SCALE GENOMIC DNA]</scope>
    <source>
        <strain evidence="7">Liverpool</strain>
    </source>
</reference>
<evidence type="ECO:0000256" key="5">
    <source>
        <dbReference type="SAM" id="Phobius"/>
    </source>
</evidence>
<dbReference type="SUPFAM" id="SSF50978">
    <property type="entry name" value="WD40 repeat-like"/>
    <property type="match status" value="1"/>
</dbReference>
<feature type="compositionally biased region" description="Basic and acidic residues" evidence="4">
    <location>
        <begin position="860"/>
        <end position="870"/>
    </location>
</feature>
<proteinExistence type="predicted"/>
<dbReference type="InterPro" id="IPR051350">
    <property type="entry name" value="WD_repeat-ST_regulator"/>
</dbReference>
<evidence type="ECO:0000313" key="6">
    <source>
        <dbReference type="EMBL" id="CBZ53887.1"/>
    </source>
</evidence>
<keyword evidence="1 3" id="KW-0853">WD repeat</keyword>
<keyword evidence="7" id="KW-1185">Reference proteome</keyword>
<gene>
    <name evidence="6" type="ORF">NCLIV_036690</name>
</gene>
<feature type="region of interest" description="Disordered" evidence="4">
    <location>
        <begin position="1089"/>
        <end position="1119"/>
    </location>
</feature>
<dbReference type="InParanoid" id="F0VJH6"/>
<feature type="compositionally biased region" description="Basic and acidic residues" evidence="4">
    <location>
        <begin position="515"/>
        <end position="529"/>
    </location>
</feature>
<name>F0VJH6_NEOCL</name>
<feature type="repeat" description="WD" evidence="3">
    <location>
        <begin position="562"/>
        <end position="603"/>
    </location>
</feature>
<organism evidence="6 7">
    <name type="scientific">Neospora caninum (strain Liverpool)</name>
    <dbReference type="NCBI Taxonomy" id="572307"/>
    <lineage>
        <taxon>Eukaryota</taxon>
        <taxon>Sar</taxon>
        <taxon>Alveolata</taxon>
        <taxon>Apicomplexa</taxon>
        <taxon>Conoidasida</taxon>
        <taxon>Coccidia</taxon>
        <taxon>Eucoccidiorida</taxon>
        <taxon>Eimeriorina</taxon>
        <taxon>Sarcocystidae</taxon>
        <taxon>Neospora</taxon>
    </lineage>
</organism>
<dbReference type="AlphaFoldDB" id="F0VJH6"/>
<dbReference type="InterPro" id="IPR036322">
    <property type="entry name" value="WD40_repeat_dom_sf"/>
</dbReference>
<evidence type="ECO:0000256" key="1">
    <source>
        <dbReference type="ARBA" id="ARBA00022574"/>
    </source>
</evidence>
<dbReference type="CDD" id="cd00200">
    <property type="entry name" value="WD40"/>
    <property type="match status" value="1"/>
</dbReference>
<evidence type="ECO:0000256" key="2">
    <source>
        <dbReference type="ARBA" id="ARBA00022737"/>
    </source>
</evidence>
<dbReference type="OrthoDB" id="972532at2759"/>
<feature type="region of interest" description="Disordered" evidence="4">
    <location>
        <begin position="435"/>
        <end position="533"/>
    </location>
</feature>
<keyword evidence="5" id="KW-1133">Transmembrane helix</keyword>
<feature type="repeat" description="WD" evidence="3">
    <location>
        <begin position="605"/>
        <end position="635"/>
    </location>
</feature>
<keyword evidence="5" id="KW-0472">Membrane</keyword>
<dbReference type="Proteomes" id="UP000007494">
    <property type="component" value="Chromosome VIII"/>
</dbReference>
<dbReference type="GeneID" id="13443534"/>
<feature type="region of interest" description="Disordered" evidence="4">
    <location>
        <begin position="289"/>
        <end position="340"/>
    </location>
</feature>
<dbReference type="Pfam" id="PF23627">
    <property type="entry name" value="LisH_WDR26"/>
    <property type="match status" value="1"/>
</dbReference>
<evidence type="ECO:0000256" key="3">
    <source>
        <dbReference type="PROSITE-ProRule" id="PRU00221"/>
    </source>
</evidence>
<feature type="transmembrane region" description="Helical" evidence="5">
    <location>
        <begin position="909"/>
        <end position="933"/>
    </location>
</feature>
<feature type="repeat" description="WD" evidence="3">
    <location>
        <begin position="787"/>
        <end position="830"/>
    </location>
</feature>
<dbReference type="PANTHER" id="PTHR22838:SF0">
    <property type="entry name" value="WD REPEAT-CONTAINING PROTEIN 26"/>
    <property type="match status" value="1"/>
</dbReference>
<dbReference type="Pfam" id="PF00400">
    <property type="entry name" value="WD40"/>
    <property type="match status" value="5"/>
</dbReference>
<dbReference type="PROSITE" id="PS50082">
    <property type="entry name" value="WD_REPEATS_2"/>
    <property type="match status" value="4"/>
</dbReference>
<feature type="region of interest" description="Disordered" evidence="4">
    <location>
        <begin position="848"/>
        <end position="875"/>
    </location>
</feature>
<dbReference type="SMART" id="SM00320">
    <property type="entry name" value="WD40"/>
    <property type="match status" value="7"/>
</dbReference>
<protein>
    <recommendedName>
        <fullName evidence="8">WD domain, G-beta repeat-containing protein</fullName>
    </recommendedName>
</protein>
<dbReference type="PROSITE" id="PS50896">
    <property type="entry name" value="LISH"/>
    <property type="match status" value="1"/>
</dbReference>
<evidence type="ECO:0008006" key="8">
    <source>
        <dbReference type="Google" id="ProtNLM"/>
    </source>
</evidence>
<keyword evidence="2" id="KW-0677">Repeat</keyword>
<dbReference type="InterPro" id="IPR006594">
    <property type="entry name" value="LisH"/>
</dbReference>
<dbReference type="InterPro" id="IPR001680">
    <property type="entry name" value="WD40_rpt"/>
</dbReference>
<dbReference type="EMBL" id="FR823390">
    <property type="protein sequence ID" value="CBZ53887.1"/>
    <property type="molecule type" value="Genomic_DNA"/>
</dbReference>
<dbReference type="OMA" id="CLFHNNF"/>
<keyword evidence="5" id="KW-0812">Transmembrane</keyword>
<dbReference type="VEuPathDB" id="ToxoDB:NCLIV_036690"/>
<dbReference type="PROSITE" id="PS50294">
    <property type="entry name" value="WD_REPEATS_REGION"/>
    <property type="match status" value="2"/>
</dbReference>
<dbReference type="FunCoup" id="F0VJH6">
    <property type="interactions" value="196"/>
</dbReference>
<feature type="repeat" description="WD" evidence="3">
    <location>
        <begin position="407"/>
        <end position="449"/>
    </location>
</feature>
<feature type="compositionally biased region" description="Basic residues" evidence="4">
    <location>
        <begin position="487"/>
        <end position="496"/>
    </location>
</feature>
<feature type="region of interest" description="Disordered" evidence="4">
    <location>
        <begin position="1"/>
        <end position="35"/>
    </location>
</feature>
<evidence type="ECO:0000256" key="4">
    <source>
        <dbReference type="SAM" id="MobiDB-lite"/>
    </source>
</evidence>
<dbReference type="eggNOG" id="KOG0293">
    <property type="taxonomic scope" value="Eukaryota"/>
</dbReference>